<dbReference type="EMBL" id="NOKQ01000276">
    <property type="protein sequence ID" value="OZS77163.1"/>
    <property type="molecule type" value="Genomic_DNA"/>
</dbReference>
<name>A0A264W0S5_9BACL</name>
<dbReference type="SUPFAM" id="SSF53335">
    <property type="entry name" value="S-adenosyl-L-methionine-dependent methyltransferases"/>
    <property type="match status" value="1"/>
</dbReference>
<reference evidence="1 2" key="1">
    <citation type="submission" date="2017-07" db="EMBL/GenBank/DDBJ databases">
        <title>Tetzosporium hominis gen.nov. sp.nov.</title>
        <authorList>
            <person name="Tetz G."/>
            <person name="Tetz V."/>
        </authorList>
    </citation>
    <scope>NUCLEOTIDE SEQUENCE [LARGE SCALE GENOMIC DNA]</scope>
    <source>
        <strain evidence="1 2">VT-49</strain>
    </source>
</reference>
<dbReference type="InterPro" id="IPR029063">
    <property type="entry name" value="SAM-dependent_MTases_sf"/>
</dbReference>
<dbReference type="Gene3D" id="3.40.50.150">
    <property type="entry name" value="Vaccinia Virus protein VP39"/>
    <property type="match status" value="1"/>
</dbReference>
<organism evidence="1 2">
    <name type="scientific">Tetzosporium hominis</name>
    <dbReference type="NCBI Taxonomy" id="2020506"/>
    <lineage>
        <taxon>Bacteria</taxon>
        <taxon>Bacillati</taxon>
        <taxon>Bacillota</taxon>
        <taxon>Bacilli</taxon>
        <taxon>Bacillales</taxon>
        <taxon>Caryophanaceae</taxon>
        <taxon>Tetzosporium</taxon>
    </lineage>
</organism>
<dbReference type="CDD" id="cd02440">
    <property type="entry name" value="AdoMet_MTases"/>
    <property type="match status" value="1"/>
</dbReference>
<protein>
    <recommendedName>
        <fullName evidence="3">16S rRNA (Cytosine(1402)-N(4))-methyltransferase</fullName>
    </recommendedName>
</protein>
<sequence length="187" mass="20881">MIQNALHQSKQYLKEIVRPGDRVIDATAGNGHDTLFLAKLVGETGQVLAFDIQEQAIASTKKRLQEADVSSWCQVTLDSHANLEKYIESPIRAVVFNLGYLPGAEHEVTTESTSTWQAIETALKWLEPGGRIVIVIYHGHVSGKLERQALLKQVSTLPQEEVQVFHSTFLNQKNSPPELLVIEKKSR</sequence>
<dbReference type="PANTHER" id="PTHR35276:SF1">
    <property type="entry name" value="TRNA (MNM(5)S(2)U34)-METHYLTRANSFERASE, CHLOROPLASTIC"/>
    <property type="match status" value="1"/>
</dbReference>
<evidence type="ECO:0000313" key="2">
    <source>
        <dbReference type="Proteomes" id="UP000217065"/>
    </source>
</evidence>
<dbReference type="OrthoDB" id="9792989at2"/>
<comment type="caution">
    <text evidence="1">The sequence shown here is derived from an EMBL/GenBank/DDBJ whole genome shotgun (WGS) entry which is preliminary data.</text>
</comment>
<keyword evidence="2" id="KW-1185">Reference proteome</keyword>
<evidence type="ECO:0000313" key="1">
    <source>
        <dbReference type="EMBL" id="OZS77163.1"/>
    </source>
</evidence>
<dbReference type="RefSeq" id="WP_094943998.1">
    <property type="nucleotide sequence ID" value="NZ_NOKQ01000276.1"/>
</dbReference>
<dbReference type="Pfam" id="PF06962">
    <property type="entry name" value="rRNA_methylase"/>
    <property type="match status" value="1"/>
</dbReference>
<proteinExistence type="predicted"/>
<accession>A0A264W0S5</accession>
<dbReference type="InterPro" id="IPR010719">
    <property type="entry name" value="MnmM_MeTrfase"/>
</dbReference>
<dbReference type="Proteomes" id="UP000217065">
    <property type="component" value="Unassembled WGS sequence"/>
</dbReference>
<evidence type="ECO:0008006" key="3">
    <source>
        <dbReference type="Google" id="ProtNLM"/>
    </source>
</evidence>
<dbReference type="AlphaFoldDB" id="A0A264W0S5"/>
<gene>
    <name evidence="1" type="ORF">CF394_12375</name>
</gene>
<dbReference type="PANTHER" id="PTHR35276">
    <property type="entry name" value="S-ADENOSYL-L-METHIONINE-DEPENDENT METHYLTRANSFERASES SUPERFAMILY PROTEIN"/>
    <property type="match status" value="1"/>
</dbReference>